<evidence type="ECO:0008006" key="5">
    <source>
        <dbReference type="Google" id="ProtNLM"/>
    </source>
</evidence>
<feature type="region of interest" description="Disordered" evidence="1">
    <location>
        <begin position="1"/>
        <end position="30"/>
    </location>
</feature>
<keyword evidence="2" id="KW-1133">Transmembrane helix</keyword>
<evidence type="ECO:0000256" key="1">
    <source>
        <dbReference type="SAM" id="MobiDB-lite"/>
    </source>
</evidence>
<keyword evidence="2" id="KW-0472">Membrane</keyword>
<feature type="compositionally biased region" description="Low complexity" evidence="1">
    <location>
        <begin position="11"/>
        <end position="28"/>
    </location>
</feature>
<accession>A0A0P1A8Y5</accession>
<protein>
    <recommendedName>
        <fullName evidence="5">Transmembrane protein</fullName>
    </recommendedName>
</protein>
<feature type="compositionally biased region" description="Basic and acidic residues" evidence="1">
    <location>
        <begin position="1"/>
        <end position="10"/>
    </location>
</feature>
<evidence type="ECO:0000313" key="4">
    <source>
        <dbReference type="Proteomes" id="UP000054928"/>
    </source>
</evidence>
<proteinExistence type="predicted"/>
<dbReference type="OMA" id="TQIATPW"/>
<dbReference type="RefSeq" id="XP_024573523.1">
    <property type="nucleotide sequence ID" value="XM_024722447.1"/>
</dbReference>
<reference evidence="4" key="1">
    <citation type="submission" date="2014-09" db="EMBL/GenBank/DDBJ databases">
        <authorList>
            <person name="Sharma Rahul"/>
            <person name="Thines Marco"/>
        </authorList>
    </citation>
    <scope>NUCLEOTIDE SEQUENCE [LARGE SCALE GENOMIC DNA]</scope>
</reference>
<evidence type="ECO:0000256" key="2">
    <source>
        <dbReference type="SAM" id="Phobius"/>
    </source>
</evidence>
<keyword evidence="4" id="KW-1185">Reference proteome</keyword>
<dbReference type="Proteomes" id="UP000054928">
    <property type="component" value="Unassembled WGS sequence"/>
</dbReference>
<dbReference type="GeneID" id="36399659"/>
<name>A0A0P1A8Y5_PLAHL</name>
<evidence type="ECO:0000313" key="3">
    <source>
        <dbReference type="EMBL" id="CEG37154.1"/>
    </source>
</evidence>
<keyword evidence="2" id="KW-0812">Transmembrane</keyword>
<feature type="transmembrane region" description="Helical" evidence="2">
    <location>
        <begin position="180"/>
        <end position="201"/>
    </location>
</feature>
<organism evidence="3 4">
    <name type="scientific">Plasmopara halstedii</name>
    <name type="common">Downy mildew of sunflower</name>
    <dbReference type="NCBI Taxonomy" id="4781"/>
    <lineage>
        <taxon>Eukaryota</taxon>
        <taxon>Sar</taxon>
        <taxon>Stramenopiles</taxon>
        <taxon>Oomycota</taxon>
        <taxon>Peronosporomycetes</taxon>
        <taxon>Peronosporales</taxon>
        <taxon>Peronosporaceae</taxon>
        <taxon>Plasmopara</taxon>
    </lineage>
</organism>
<sequence length="740" mass="82418">MDYGEGEARTGDSSGVSSTSTFHSKSFGAASRPVDTKNVDNLIRRLTPGESTMNDWVRTNAFADRNTIVDMSLRLPRFVLCVVVALFFAFGFALLTSNKKTLTYVYEYKLSINETLSAKASSIVEDYNTLFGYILFSGGKIFEVFCETLIFPTLATYLHNCSLYPGDQPARMYSVVKARCIFWGLKTVIILMNVGFTSVYVGQTTLEDGDPSRRLIVSDALSAWETMESVNIHADTFHTVLRTLMVGAATPFAYKEFCLWPYYDVDNSNVAQQWRIWASELDTTSVSFSFPSYTWNAALLSSQTNVPTMSAKIRLKDYLVKTEKYAISDDWDISELYTIYRQGFDKFDLISASYKNATAPQSLENLIYLIAAELKEALPSSLRVGDVALNLELRQLAGNLKFTSLTISIPVEANGMGSMMCGSVGCVYATSTSVLKQLHLQPAISIAHYEGDENSALLYGSGSQFIKEKRAASKPHEMLTLSLGKLAWQLDRDRACEDDVNRHCLGLSLSLGENNGILSIRKEALATQHVSHPIALVTLHPIVILDTTRFHDNEFASWYRLVSPDGLLVISNTFECNSLVDAYLTHLETNHFYLDEKLSLDMYSAALLYLVQHGVPTLSQRRLALSAVTADFGESPETTLTTDIEVNVPTATALVTVAGCLFIVLLMLCVIYLPTARVKLSPDTTPAAQYVQILTDDLYPDVVYKKRLRFVNGDCLLFNEYVVDAIVLHAKRDHTKKIYL</sequence>
<dbReference type="OrthoDB" id="150412at2759"/>
<feature type="transmembrane region" description="Helical" evidence="2">
    <location>
        <begin position="75"/>
        <end position="95"/>
    </location>
</feature>
<dbReference type="EMBL" id="CCYD01000261">
    <property type="protein sequence ID" value="CEG37154.1"/>
    <property type="molecule type" value="Genomic_DNA"/>
</dbReference>
<dbReference type="AlphaFoldDB" id="A0A0P1A8Y5"/>
<feature type="transmembrane region" description="Helical" evidence="2">
    <location>
        <begin position="651"/>
        <end position="673"/>
    </location>
</feature>